<feature type="compositionally biased region" description="Low complexity" evidence="2">
    <location>
        <begin position="374"/>
        <end position="403"/>
    </location>
</feature>
<dbReference type="PANTHER" id="PTHR10794:SF84">
    <property type="entry name" value="ESTERASE_LIPASE_THIOESTERASE FAMILY PROTEIN"/>
    <property type="match status" value="1"/>
</dbReference>
<dbReference type="GO" id="GO:0047372">
    <property type="term" value="F:monoacylglycerol lipase activity"/>
    <property type="evidence" value="ECO:0007669"/>
    <property type="project" value="TreeGrafter"/>
</dbReference>
<dbReference type="OrthoDB" id="247542at2759"/>
<dbReference type="STRING" id="691883.A0A058Z6T1"/>
<protein>
    <recommendedName>
        <fullName evidence="6">AB hydrolase-1 domain-containing protein</fullName>
    </recommendedName>
</protein>
<dbReference type="Proteomes" id="UP000030693">
    <property type="component" value="Unassembled WGS sequence"/>
</dbReference>
<keyword evidence="3" id="KW-1133">Transmembrane helix</keyword>
<dbReference type="InterPro" id="IPR029058">
    <property type="entry name" value="AB_hydrolase_fold"/>
</dbReference>
<feature type="transmembrane region" description="Helical" evidence="3">
    <location>
        <begin position="12"/>
        <end position="33"/>
    </location>
</feature>
<dbReference type="EMBL" id="KB932205">
    <property type="protein sequence ID" value="KCV69964.1"/>
    <property type="molecule type" value="Genomic_DNA"/>
</dbReference>
<evidence type="ECO:0000313" key="5">
    <source>
        <dbReference type="Proteomes" id="UP000030693"/>
    </source>
</evidence>
<organism evidence="4">
    <name type="scientific">Fonticula alba</name>
    <name type="common">Slime mold</name>
    <dbReference type="NCBI Taxonomy" id="691883"/>
    <lineage>
        <taxon>Eukaryota</taxon>
        <taxon>Rotosphaerida</taxon>
        <taxon>Fonticulaceae</taxon>
        <taxon>Fonticula</taxon>
    </lineage>
</organism>
<evidence type="ECO:0000313" key="4">
    <source>
        <dbReference type="EMBL" id="KCV69964.1"/>
    </source>
</evidence>
<feature type="transmembrane region" description="Helical" evidence="3">
    <location>
        <begin position="92"/>
        <end position="109"/>
    </location>
</feature>
<dbReference type="PANTHER" id="PTHR10794">
    <property type="entry name" value="ABHYDROLASE DOMAIN-CONTAINING PROTEIN"/>
    <property type="match status" value="1"/>
</dbReference>
<evidence type="ECO:0008006" key="6">
    <source>
        <dbReference type="Google" id="ProtNLM"/>
    </source>
</evidence>
<dbReference type="eggNOG" id="KOG1838">
    <property type="taxonomic scope" value="Eukaryota"/>
</dbReference>
<gene>
    <name evidence="4" type="ORF">H696_03429</name>
</gene>
<dbReference type="AlphaFoldDB" id="A0A058Z6T1"/>
<sequence length="857" mass="91974">MSWASLAAPAPGVSFLGLTLLVLGFLLTTKVIARIAHGRRGMVIANSTSRNSPLWAGFIDHALARPGTAPSPAAAGLLASCQGWARHYLEPVWVLLVSWVPLALIGGHMNELFFPMLARNDDGSFRPAKPKDVAANMAAVGGPLAQAFQRRVLFPLARTLNLGLGHIQTVFAALEHDWPGPQLLEPQPSPAAGSTPFVPTTLATGRLPYVREHVQLTGGAVISLDWAVCDAERDDLTRWLGSTTVEAAIEHGPDEEEALRAYHAWKSRPVVLILHGLSGSSGEGYVQGFIRLAAVSLGTEGVGGAHSDPLAAPRYVVLNARGCGDSPVRTALLFCGSYTDDLRTVVRYLREYRMVPNPFWGTYDEGTPAPEPAPTTSALDSSSSSSSCSSTTTATATATATPPEMSIRTNTRCPPLLAVGFSIGANILLNFTGESADQRYRASYSATAVPLVDAVASVCNPFDFELCSIALQGLDGSVVPPLLFAPAMTAGLRTMFSNMVDVFHPEVEADSDDTPAGAIPLAPSMSSVDRLAFFRPVAAEDVLNARSLRQVDMALTTRLFGFDQPEDYYNDAGCLQRLLGIARPTLILSALNDPIAVPEALPSDEVMKNPNLVMAITASGGHVAWHETDPAWPTADRFGRRSWSSRPLVSYFSMILHKYFHNTLEKEVASLGYTPAKIELSNANLNVRARLNFQPDTPGMPDNALEWTPLLPELGRHQRFRIFPRVHRLDPIHSRANFLPCECLAPLATDTSRSVASLQLQRQVGAGSGPVPASSTSSRLDGPMPPCSSTALYKHDDQWIVATDCQPLPILAVDNPDTLLATYESPIARFARLGLIGGLTIGAAAIIVPTLRSWIMV</sequence>
<reference evidence="4" key="1">
    <citation type="submission" date="2013-04" db="EMBL/GenBank/DDBJ databases">
        <title>The Genome Sequence of Fonticula alba ATCC 38817.</title>
        <authorList>
            <consortium name="The Broad Institute Genomics Platform"/>
            <person name="Russ C."/>
            <person name="Cuomo C."/>
            <person name="Burger G."/>
            <person name="Gray M.W."/>
            <person name="Holland P.W.H."/>
            <person name="King N."/>
            <person name="Lang F.B.F."/>
            <person name="Roger A.J."/>
            <person name="Ruiz-Trillo I."/>
            <person name="Brown M."/>
            <person name="Walker B."/>
            <person name="Young S."/>
            <person name="Zeng Q."/>
            <person name="Gargeya S."/>
            <person name="Fitzgerald M."/>
            <person name="Haas B."/>
            <person name="Abouelleil A."/>
            <person name="Allen A.W."/>
            <person name="Alvarado L."/>
            <person name="Arachchi H.M."/>
            <person name="Berlin A.M."/>
            <person name="Chapman S.B."/>
            <person name="Gainer-Dewar J."/>
            <person name="Goldberg J."/>
            <person name="Griggs A."/>
            <person name="Gujja S."/>
            <person name="Hansen M."/>
            <person name="Howarth C."/>
            <person name="Imamovic A."/>
            <person name="Ireland A."/>
            <person name="Larimer J."/>
            <person name="McCowan C."/>
            <person name="Murphy C."/>
            <person name="Pearson M."/>
            <person name="Poon T.W."/>
            <person name="Priest M."/>
            <person name="Roberts A."/>
            <person name="Saif S."/>
            <person name="Shea T."/>
            <person name="Sisk P."/>
            <person name="Sykes S."/>
            <person name="Wortman J."/>
            <person name="Nusbaum C."/>
            <person name="Birren B."/>
        </authorList>
    </citation>
    <scope>NUCLEOTIDE SEQUENCE [LARGE SCALE GENOMIC DNA]</scope>
    <source>
        <strain evidence="4">ATCC 38817</strain>
    </source>
</reference>
<evidence type="ECO:0000256" key="1">
    <source>
        <dbReference type="ARBA" id="ARBA00010884"/>
    </source>
</evidence>
<feature type="region of interest" description="Disordered" evidence="2">
    <location>
        <begin position="365"/>
        <end position="408"/>
    </location>
</feature>
<dbReference type="InterPro" id="IPR050960">
    <property type="entry name" value="AB_hydrolase_4_sf"/>
</dbReference>
<proteinExistence type="inferred from homology"/>
<name>A0A058Z6T1_FONAL</name>
<dbReference type="GeneID" id="20528154"/>
<evidence type="ECO:0000256" key="3">
    <source>
        <dbReference type="SAM" id="Phobius"/>
    </source>
</evidence>
<dbReference type="Gene3D" id="3.40.50.1820">
    <property type="entry name" value="alpha/beta hydrolase"/>
    <property type="match status" value="2"/>
</dbReference>
<evidence type="ECO:0000256" key="2">
    <source>
        <dbReference type="SAM" id="MobiDB-lite"/>
    </source>
</evidence>
<feature type="transmembrane region" description="Helical" evidence="3">
    <location>
        <begin position="830"/>
        <end position="851"/>
    </location>
</feature>
<dbReference type="SUPFAM" id="SSF53474">
    <property type="entry name" value="alpha/beta-Hydrolases"/>
    <property type="match status" value="1"/>
</dbReference>
<keyword evidence="5" id="KW-1185">Reference proteome</keyword>
<comment type="similarity">
    <text evidence="1">Belongs to the AB hydrolase superfamily. AB hydrolase 4 family.</text>
</comment>
<dbReference type="GO" id="GO:0034338">
    <property type="term" value="F:short-chain carboxylesterase activity"/>
    <property type="evidence" value="ECO:0007669"/>
    <property type="project" value="TreeGrafter"/>
</dbReference>
<accession>A0A058Z6T1</accession>
<keyword evidence="3" id="KW-0812">Transmembrane</keyword>
<dbReference type="RefSeq" id="XP_009495570.1">
    <property type="nucleotide sequence ID" value="XM_009497295.1"/>
</dbReference>
<keyword evidence="3" id="KW-0472">Membrane</keyword>